<dbReference type="Gene3D" id="2.160.20.10">
    <property type="entry name" value="Single-stranded right-handed beta-helix, Pectin lyase-like"/>
    <property type="match status" value="1"/>
</dbReference>
<comment type="similarity">
    <text evidence="1 4">Belongs to the glycosyl hydrolase 28 family.</text>
</comment>
<dbReference type="SUPFAM" id="SSF51126">
    <property type="entry name" value="Pectin lyase-like"/>
    <property type="match status" value="1"/>
</dbReference>
<dbReference type="PANTHER" id="PTHR31339:SF9">
    <property type="entry name" value="PLASMIN AND FIBRONECTIN-BINDING PROTEIN A"/>
    <property type="match status" value="1"/>
</dbReference>
<evidence type="ECO:0000313" key="7">
    <source>
        <dbReference type="Proteomes" id="UP000238642"/>
    </source>
</evidence>
<dbReference type="AlphaFoldDB" id="A0A2S9JVS1"/>
<evidence type="ECO:0000256" key="2">
    <source>
        <dbReference type="ARBA" id="ARBA00022801"/>
    </source>
</evidence>
<keyword evidence="3 4" id="KW-0326">Glycosidase</keyword>
<dbReference type="GO" id="GO:0004650">
    <property type="term" value="F:polygalacturonase activity"/>
    <property type="evidence" value="ECO:0007669"/>
    <property type="project" value="InterPro"/>
</dbReference>
<evidence type="ECO:0000313" key="6">
    <source>
        <dbReference type="EMBL" id="PRD57357.1"/>
    </source>
</evidence>
<dbReference type="RefSeq" id="WP_105725059.1">
    <property type="nucleotide sequence ID" value="NZ_PVBS01000001.1"/>
</dbReference>
<comment type="caution">
    <text evidence="6">The sequence shown here is derived from an EMBL/GenBank/DDBJ whole genome shotgun (WGS) entry which is preliminary data.</text>
</comment>
<dbReference type="GO" id="GO:0005975">
    <property type="term" value="P:carbohydrate metabolic process"/>
    <property type="evidence" value="ECO:0007669"/>
    <property type="project" value="InterPro"/>
</dbReference>
<sequence>MATFKNLSFFAIILLIISSCGNSVTENLSRIKKRDQILSLITPPSLSTNLIDLQDFGALGDSLTDNKPAFDKALEKCKSLGGGRIIVPPGIYLVNGPIHLISNVTLDLQKGAKLVFGSNPDDYLPAVLTSWEGTFLYNYSPFIYAYQAENVAIIGEGVIDGNSEDTFSTWHAKQKPSQTRSRKMNHEDTPIEERVFGAGHYLRPHLVQFFECKNILIEDVTLSNSPFWCVHLLKSENITARRVKFDAFNKNNDGFDPEYSKNILIEDIDFNNADDNVAIKAGRDHEGRKTGITSENIIIRNCRFKGLHGVVIGSEMSAGVQNVFVENCTFGGYCKRGIYLKSNPDRGGFIRDIYVNNVEFGEVEDCFFITSYYHGEGSDHETDIRDIFVDDLRCNKVRNAALVIQGYPTKKVSDIHFSNIQIDTAKTAVSFTNAENIVFNNLIIGDEVKVPSHVQ</sequence>
<keyword evidence="7" id="KW-1185">Reference proteome</keyword>
<name>A0A2S9JVS1_9SPHI</name>
<dbReference type="Pfam" id="PF00295">
    <property type="entry name" value="Glyco_hydro_28"/>
    <property type="match status" value="1"/>
</dbReference>
<evidence type="ECO:0000256" key="3">
    <source>
        <dbReference type="ARBA" id="ARBA00023295"/>
    </source>
</evidence>
<dbReference type="PROSITE" id="PS51257">
    <property type="entry name" value="PROKAR_LIPOPROTEIN"/>
    <property type="match status" value="1"/>
</dbReference>
<evidence type="ECO:0000256" key="1">
    <source>
        <dbReference type="ARBA" id="ARBA00008834"/>
    </source>
</evidence>
<dbReference type="InterPro" id="IPR024535">
    <property type="entry name" value="RHGA/B-epi-like_pectate_lyase"/>
</dbReference>
<gene>
    <name evidence="6" type="ORF">C5749_00410</name>
</gene>
<dbReference type="PANTHER" id="PTHR31339">
    <property type="entry name" value="PECTIN LYASE-RELATED"/>
    <property type="match status" value="1"/>
</dbReference>
<dbReference type="Proteomes" id="UP000238642">
    <property type="component" value="Unassembled WGS sequence"/>
</dbReference>
<feature type="domain" description="Rhamnogalacturonase A/B/Epimerase-like pectate lyase" evidence="5">
    <location>
        <begin position="53"/>
        <end position="106"/>
    </location>
</feature>
<dbReference type="InterPro" id="IPR006626">
    <property type="entry name" value="PbH1"/>
</dbReference>
<dbReference type="InterPro" id="IPR051801">
    <property type="entry name" value="GH28_Enzymes"/>
</dbReference>
<keyword evidence="2 4" id="KW-0378">Hydrolase</keyword>
<dbReference type="InterPro" id="IPR012334">
    <property type="entry name" value="Pectin_lyas_fold"/>
</dbReference>
<reference evidence="6 7" key="1">
    <citation type="submission" date="2018-02" db="EMBL/GenBank/DDBJ databases">
        <title>The draft genome of Sphingobacterium gobiense H7.</title>
        <authorList>
            <person name="Li L."/>
            <person name="Liu L."/>
            <person name="Zhang X."/>
            <person name="Wang T."/>
            <person name="Liang L."/>
        </authorList>
    </citation>
    <scope>NUCLEOTIDE SEQUENCE [LARGE SCALE GENOMIC DNA]</scope>
    <source>
        <strain evidence="6 7">ACCC 05757</strain>
    </source>
</reference>
<dbReference type="OrthoDB" id="9795222at2"/>
<dbReference type="Pfam" id="PF12708">
    <property type="entry name" value="Pect-lyase_RHGA_epim"/>
    <property type="match status" value="1"/>
</dbReference>
<dbReference type="SMART" id="SM00710">
    <property type="entry name" value="PbH1"/>
    <property type="match status" value="5"/>
</dbReference>
<dbReference type="InterPro" id="IPR000743">
    <property type="entry name" value="Glyco_hydro_28"/>
</dbReference>
<accession>A0A2S9JVS1</accession>
<dbReference type="EMBL" id="PVBS01000001">
    <property type="protein sequence ID" value="PRD57357.1"/>
    <property type="molecule type" value="Genomic_DNA"/>
</dbReference>
<organism evidence="6 7">
    <name type="scientific">Sphingobacterium gobiense</name>
    <dbReference type="NCBI Taxonomy" id="1382456"/>
    <lineage>
        <taxon>Bacteria</taxon>
        <taxon>Pseudomonadati</taxon>
        <taxon>Bacteroidota</taxon>
        <taxon>Sphingobacteriia</taxon>
        <taxon>Sphingobacteriales</taxon>
        <taxon>Sphingobacteriaceae</taxon>
        <taxon>Sphingobacterium</taxon>
    </lineage>
</organism>
<evidence type="ECO:0000256" key="4">
    <source>
        <dbReference type="RuleBase" id="RU361169"/>
    </source>
</evidence>
<protein>
    <submittedName>
        <fullName evidence="6">Glycoside hydrolase</fullName>
    </submittedName>
</protein>
<evidence type="ECO:0000259" key="5">
    <source>
        <dbReference type="Pfam" id="PF12708"/>
    </source>
</evidence>
<proteinExistence type="inferred from homology"/>
<dbReference type="InterPro" id="IPR011050">
    <property type="entry name" value="Pectin_lyase_fold/virulence"/>
</dbReference>